<keyword evidence="3" id="KW-1185">Reference proteome</keyword>
<dbReference type="AlphaFoldDB" id="A0AAD6Z1Z7"/>
<sequence>MEFEPSSNRDDSRHSPGETCGIHQPESTSGFQTHQFILVLAINAQRSSLTFQTTRGNPIAREFWPFSRVVIRITVGEPTGLVKQNVERASIVNGGRWSDSASPYHRGSFPQFRPIGVHVPIFGQRNFVETFADGHRKSKPHQATAIGREPNLQYPCGWLLCIMRVSMERSRKALNGEGALLDRVFQSNYDICEDCQGKSLPAVLLRAGFVRVIVER</sequence>
<proteinExistence type="predicted"/>
<feature type="region of interest" description="Disordered" evidence="1">
    <location>
        <begin position="1"/>
        <end position="28"/>
    </location>
</feature>
<evidence type="ECO:0000313" key="3">
    <source>
        <dbReference type="Proteomes" id="UP001218218"/>
    </source>
</evidence>
<gene>
    <name evidence="2" type="ORF">DFH08DRAFT_825640</name>
</gene>
<dbReference type="EMBL" id="JARIHO010000103">
    <property type="protein sequence ID" value="KAJ7303708.1"/>
    <property type="molecule type" value="Genomic_DNA"/>
</dbReference>
<comment type="caution">
    <text evidence="2">The sequence shown here is derived from an EMBL/GenBank/DDBJ whole genome shotgun (WGS) entry which is preliminary data.</text>
</comment>
<evidence type="ECO:0000256" key="1">
    <source>
        <dbReference type="SAM" id="MobiDB-lite"/>
    </source>
</evidence>
<name>A0AAD6Z1Z7_9AGAR</name>
<reference evidence="2" key="1">
    <citation type="submission" date="2023-03" db="EMBL/GenBank/DDBJ databases">
        <title>Massive genome expansion in bonnet fungi (Mycena s.s.) driven by repeated elements and novel gene families across ecological guilds.</title>
        <authorList>
            <consortium name="Lawrence Berkeley National Laboratory"/>
            <person name="Harder C.B."/>
            <person name="Miyauchi S."/>
            <person name="Viragh M."/>
            <person name="Kuo A."/>
            <person name="Thoen E."/>
            <person name="Andreopoulos B."/>
            <person name="Lu D."/>
            <person name="Skrede I."/>
            <person name="Drula E."/>
            <person name="Henrissat B."/>
            <person name="Morin E."/>
            <person name="Kohler A."/>
            <person name="Barry K."/>
            <person name="LaButti K."/>
            <person name="Morin E."/>
            <person name="Salamov A."/>
            <person name="Lipzen A."/>
            <person name="Mereny Z."/>
            <person name="Hegedus B."/>
            <person name="Baldrian P."/>
            <person name="Stursova M."/>
            <person name="Weitz H."/>
            <person name="Taylor A."/>
            <person name="Grigoriev I.V."/>
            <person name="Nagy L.G."/>
            <person name="Martin F."/>
            <person name="Kauserud H."/>
        </authorList>
    </citation>
    <scope>NUCLEOTIDE SEQUENCE</scope>
    <source>
        <strain evidence="2">CBHHK002</strain>
    </source>
</reference>
<feature type="compositionally biased region" description="Basic and acidic residues" evidence="1">
    <location>
        <begin position="7"/>
        <end position="16"/>
    </location>
</feature>
<evidence type="ECO:0000313" key="2">
    <source>
        <dbReference type="EMBL" id="KAJ7303708.1"/>
    </source>
</evidence>
<dbReference type="Proteomes" id="UP001218218">
    <property type="component" value="Unassembled WGS sequence"/>
</dbReference>
<accession>A0AAD6Z1Z7</accession>
<protein>
    <submittedName>
        <fullName evidence="2">Uncharacterized protein</fullName>
    </submittedName>
</protein>
<organism evidence="2 3">
    <name type="scientific">Mycena albidolilacea</name>
    <dbReference type="NCBI Taxonomy" id="1033008"/>
    <lineage>
        <taxon>Eukaryota</taxon>
        <taxon>Fungi</taxon>
        <taxon>Dikarya</taxon>
        <taxon>Basidiomycota</taxon>
        <taxon>Agaricomycotina</taxon>
        <taxon>Agaricomycetes</taxon>
        <taxon>Agaricomycetidae</taxon>
        <taxon>Agaricales</taxon>
        <taxon>Marasmiineae</taxon>
        <taxon>Mycenaceae</taxon>
        <taxon>Mycena</taxon>
    </lineage>
</organism>